<dbReference type="GO" id="GO:0005829">
    <property type="term" value="C:cytosol"/>
    <property type="evidence" value="ECO:0007669"/>
    <property type="project" value="TreeGrafter"/>
</dbReference>
<keyword evidence="6" id="KW-1015">Disulfide bond</keyword>
<comment type="caution">
    <text evidence="10">The sequence shown here is derived from an EMBL/GenBank/DDBJ whole genome shotgun (WGS) entry which is preliminary data.</text>
</comment>
<dbReference type="Proteomes" id="UP001152172">
    <property type="component" value="Unassembled WGS sequence"/>
</dbReference>
<dbReference type="EMBL" id="JAMKBI010000001">
    <property type="protein sequence ID" value="MCZ8532032.1"/>
    <property type="molecule type" value="Genomic_DNA"/>
</dbReference>
<dbReference type="GO" id="GO:0004370">
    <property type="term" value="F:glycerol kinase activity"/>
    <property type="evidence" value="ECO:0007669"/>
    <property type="project" value="TreeGrafter"/>
</dbReference>
<dbReference type="Pfam" id="PF00370">
    <property type="entry name" value="FGGY_N"/>
    <property type="match status" value="1"/>
</dbReference>
<evidence type="ECO:0000256" key="4">
    <source>
        <dbReference type="ARBA" id="ARBA00022777"/>
    </source>
</evidence>
<dbReference type="CDD" id="cd07771">
    <property type="entry name" value="ASKHA_NBD_FGGY_RhaB-like"/>
    <property type="match status" value="1"/>
</dbReference>
<dbReference type="GO" id="GO:0008993">
    <property type="term" value="F:rhamnulokinase activity"/>
    <property type="evidence" value="ECO:0007669"/>
    <property type="project" value="InterPro"/>
</dbReference>
<proteinExistence type="inferred from homology"/>
<reference evidence="10" key="1">
    <citation type="submission" date="2022-05" db="EMBL/GenBank/DDBJ databases">
        <authorList>
            <person name="Colautti A."/>
            <person name="Iacumin L."/>
        </authorList>
    </citation>
    <scope>NUCLEOTIDE SEQUENCE</scope>
    <source>
        <strain evidence="10">DSM 30747</strain>
    </source>
</reference>
<protein>
    <submittedName>
        <fullName evidence="10">Rhamnulokinase</fullName>
    </submittedName>
</protein>
<dbReference type="GO" id="GO:0006071">
    <property type="term" value="P:glycerol metabolic process"/>
    <property type="evidence" value="ECO:0007669"/>
    <property type="project" value="TreeGrafter"/>
</dbReference>
<keyword evidence="2" id="KW-0808">Transferase</keyword>
<evidence type="ECO:0000313" key="10">
    <source>
        <dbReference type="EMBL" id="MCZ8532032.1"/>
    </source>
</evidence>
<keyword evidence="7" id="KW-0684">Rhamnose metabolism</keyword>
<keyword evidence="3" id="KW-0547">Nucleotide-binding</keyword>
<organism evidence="10 11">
    <name type="scientific">Psychrobacillus psychrodurans</name>
    <dbReference type="NCBI Taxonomy" id="126157"/>
    <lineage>
        <taxon>Bacteria</taxon>
        <taxon>Bacillati</taxon>
        <taxon>Bacillota</taxon>
        <taxon>Bacilli</taxon>
        <taxon>Bacillales</taxon>
        <taxon>Bacillaceae</taxon>
        <taxon>Psychrobacillus</taxon>
    </lineage>
</organism>
<keyword evidence="5" id="KW-0067">ATP-binding</keyword>
<accession>A0A9X3L6F1</accession>
<evidence type="ECO:0000256" key="5">
    <source>
        <dbReference type="ARBA" id="ARBA00022840"/>
    </source>
</evidence>
<dbReference type="AlphaFoldDB" id="A0A9X3L6F1"/>
<dbReference type="GO" id="GO:0019301">
    <property type="term" value="P:rhamnose catabolic process"/>
    <property type="evidence" value="ECO:0007669"/>
    <property type="project" value="InterPro"/>
</dbReference>
<dbReference type="Gene3D" id="3.30.420.40">
    <property type="match status" value="2"/>
</dbReference>
<evidence type="ECO:0000256" key="7">
    <source>
        <dbReference type="ARBA" id="ARBA00023308"/>
    </source>
</evidence>
<evidence type="ECO:0000256" key="3">
    <source>
        <dbReference type="ARBA" id="ARBA00022741"/>
    </source>
</evidence>
<comment type="similarity">
    <text evidence="1">Belongs to the FGGY kinase family.</text>
</comment>
<evidence type="ECO:0000259" key="9">
    <source>
        <dbReference type="Pfam" id="PF02782"/>
    </source>
</evidence>
<dbReference type="InterPro" id="IPR018485">
    <property type="entry name" value="FGGY_C"/>
</dbReference>
<evidence type="ECO:0000256" key="1">
    <source>
        <dbReference type="ARBA" id="ARBA00009156"/>
    </source>
</evidence>
<evidence type="ECO:0000259" key="8">
    <source>
        <dbReference type="Pfam" id="PF00370"/>
    </source>
</evidence>
<gene>
    <name evidence="10" type="ORF">M9R61_01565</name>
</gene>
<dbReference type="InterPro" id="IPR043129">
    <property type="entry name" value="ATPase_NBD"/>
</dbReference>
<keyword evidence="4" id="KW-0418">Kinase</keyword>
<dbReference type="SUPFAM" id="SSF53067">
    <property type="entry name" value="Actin-like ATPase domain"/>
    <property type="match status" value="2"/>
</dbReference>
<dbReference type="GO" id="GO:0005524">
    <property type="term" value="F:ATP binding"/>
    <property type="evidence" value="ECO:0007669"/>
    <property type="project" value="UniProtKB-KW"/>
</dbReference>
<feature type="domain" description="Carbohydrate kinase FGGY C-terminal" evidence="9">
    <location>
        <begin position="244"/>
        <end position="434"/>
    </location>
</feature>
<dbReference type="Pfam" id="PF02782">
    <property type="entry name" value="FGGY_C"/>
    <property type="match status" value="1"/>
</dbReference>
<evidence type="ECO:0000256" key="6">
    <source>
        <dbReference type="ARBA" id="ARBA00023157"/>
    </source>
</evidence>
<evidence type="ECO:0000313" key="11">
    <source>
        <dbReference type="Proteomes" id="UP001152172"/>
    </source>
</evidence>
<keyword evidence="11" id="KW-1185">Reference proteome</keyword>
<name>A0A9X3L6F1_9BACI</name>
<feature type="domain" description="Carbohydrate kinase FGGY N-terminal" evidence="8">
    <location>
        <begin position="4"/>
        <end position="220"/>
    </location>
</feature>
<dbReference type="InterPro" id="IPR013449">
    <property type="entry name" value="Rhamnulokinase"/>
</dbReference>
<dbReference type="PANTHER" id="PTHR10196">
    <property type="entry name" value="SUGAR KINASE"/>
    <property type="match status" value="1"/>
</dbReference>
<evidence type="ECO:0000256" key="2">
    <source>
        <dbReference type="ARBA" id="ARBA00022679"/>
    </source>
</evidence>
<dbReference type="InterPro" id="IPR018484">
    <property type="entry name" value="FGGY_N"/>
</dbReference>
<dbReference type="RefSeq" id="WP_269920704.1">
    <property type="nucleotide sequence ID" value="NZ_JAMKBI010000001.1"/>
</dbReference>
<dbReference type="PANTHER" id="PTHR10196:SF93">
    <property type="entry name" value="L-RHAMNULOKINASE"/>
    <property type="match status" value="1"/>
</dbReference>
<sequence>MTTVLAYDLGASSGRLVSQKFNGQTLTMNEIHRFQNKPVHENNHYYWDYRNLVKELNQGLNKVTSPAKSLGIDTWGVDFGLLNKTGQLVSKPFSYRDTHSVQYVQQATKQLPPQTLFEQTGNEISAINTLFQLMAIQSQYPQYLTETAEILMMPNLLMHSLSGVKLNEFTIASTSQLVDKNQQWDKNIQQTFFNQTLPFAPIEMPHQMVGTIKNHPSIQMALVPGHDTACALSALPIQRPNALFISIGTWGLIGKEIKEPITTAEAFQQSFTNEGTSEGQYRFQKNAMGFWILQKCREEWKQQGIHFTYEQEINALQQAKSFNTFIDPDDDLFFNPVSMLQAIKKYCLQTNQQVPITPGEYIRCFIESLALKYAYTIKQMEKITNTKTTDIYIGGGGTQNTNLCQFIANASNKIVHTGPTEASSIGNGLSQLRALGELHSIEEGRQLVANSFEMKQYEPQHNTEWQEAFDRFQQLLHM</sequence>